<dbReference type="Pfam" id="PF00497">
    <property type="entry name" value="SBP_bac_3"/>
    <property type="match status" value="1"/>
</dbReference>
<dbReference type="GO" id="GO:0015276">
    <property type="term" value="F:ligand-gated monoatomic ion channel activity"/>
    <property type="evidence" value="ECO:0007669"/>
    <property type="project" value="InterPro"/>
</dbReference>
<evidence type="ECO:0000313" key="5">
    <source>
        <dbReference type="EMBL" id="MBU3850442.1"/>
    </source>
</evidence>
<evidence type="ECO:0000313" key="6">
    <source>
        <dbReference type="Proteomes" id="UP000823914"/>
    </source>
</evidence>
<evidence type="ECO:0000259" key="3">
    <source>
        <dbReference type="SMART" id="SM00062"/>
    </source>
</evidence>
<dbReference type="SUPFAM" id="SSF53850">
    <property type="entry name" value="Periplasmic binding protein-like II"/>
    <property type="match status" value="1"/>
</dbReference>
<keyword evidence="1 2" id="KW-0732">Signal</keyword>
<reference evidence="5" key="2">
    <citation type="submission" date="2021-04" db="EMBL/GenBank/DDBJ databases">
        <authorList>
            <person name="Gilroy R."/>
        </authorList>
    </citation>
    <scope>NUCLEOTIDE SEQUENCE</scope>
    <source>
        <strain evidence="5">Gambia15-2214</strain>
    </source>
</reference>
<dbReference type="SMART" id="SM00079">
    <property type="entry name" value="PBPe"/>
    <property type="match status" value="1"/>
</dbReference>
<sequence>MKKIIGVALVCFLAFGLLGCSKTTKEDNSLEELKSRGEFVLGLDDSFPPLGFRNEANEIVGYDIDLAGEVAKRLGVKLRCQPIDWTAKEQELATGNIDCIWNGFTMTAERLEAMSFTEPYLDNAQVVIVRGDSGIKTLADLAGKTIGLQAGSSAAEAVNGAESFKKSLKNIVEFKENLTALMDLEIGGVDGVVMDMVVGNYSIKTTGKNFVVLDEHLSTEEYGIGFRKGDVKLRDEVQRILNDMAADGTIAEISTKWFGADISVVGK</sequence>
<dbReference type="SMART" id="SM00062">
    <property type="entry name" value="PBPb"/>
    <property type="match status" value="1"/>
</dbReference>
<dbReference type="PROSITE" id="PS51257">
    <property type="entry name" value="PROKAR_LIPOPROTEIN"/>
    <property type="match status" value="1"/>
</dbReference>
<comment type="caution">
    <text evidence="5">The sequence shown here is derived from an EMBL/GenBank/DDBJ whole genome shotgun (WGS) entry which is preliminary data.</text>
</comment>
<dbReference type="Gene3D" id="3.40.190.10">
    <property type="entry name" value="Periplasmic binding protein-like II"/>
    <property type="match status" value="2"/>
</dbReference>
<dbReference type="PANTHER" id="PTHR35936:SF34">
    <property type="entry name" value="ABC TRANSPORTER EXTRACELLULAR-BINDING PROTEIN YCKB-RELATED"/>
    <property type="match status" value="1"/>
</dbReference>
<dbReference type="InterPro" id="IPR001638">
    <property type="entry name" value="Solute-binding_3/MltF_N"/>
</dbReference>
<dbReference type="AlphaFoldDB" id="A0A9E2NZA9"/>
<proteinExistence type="predicted"/>
<accession>A0A9E2NZA9</accession>
<evidence type="ECO:0000259" key="4">
    <source>
        <dbReference type="SMART" id="SM00079"/>
    </source>
</evidence>
<dbReference type="InterPro" id="IPR001320">
    <property type="entry name" value="Iontro_rcpt_C"/>
</dbReference>
<dbReference type="EMBL" id="JAHLFV010000182">
    <property type="protein sequence ID" value="MBU3850442.1"/>
    <property type="molecule type" value="Genomic_DNA"/>
</dbReference>
<organism evidence="5 6">
    <name type="scientific">Candidatus Treponema excrementipullorum</name>
    <dbReference type="NCBI Taxonomy" id="2838768"/>
    <lineage>
        <taxon>Bacteria</taxon>
        <taxon>Pseudomonadati</taxon>
        <taxon>Spirochaetota</taxon>
        <taxon>Spirochaetia</taxon>
        <taxon>Spirochaetales</taxon>
        <taxon>Treponemataceae</taxon>
        <taxon>Treponema</taxon>
    </lineage>
</organism>
<dbReference type="GO" id="GO:0016020">
    <property type="term" value="C:membrane"/>
    <property type="evidence" value="ECO:0007669"/>
    <property type="project" value="InterPro"/>
</dbReference>
<gene>
    <name evidence="5" type="ORF">IAA16_07755</name>
</gene>
<name>A0A9E2NZA9_9SPIR</name>
<reference evidence="5" key="1">
    <citation type="journal article" date="2021" name="PeerJ">
        <title>Extensive microbial diversity within the chicken gut microbiome revealed by metagenomics and culture.</title>
        <authorList>
            <person name="Gilroy R."/>
            <person name="Ravi A."/>
            <person name="Getino M."/>
            <person name="Pursley I."/>
            <person name="Horton D.L."/>
            <person name="Alikhan N.F."/>
            <person name="Baker D."/>
            <person name="Gharbi K."/>
            <person name="Hall N."/>
            <person name="Watson M."/>
            <person name="Adriaenssens E.M."/>
            <person name="Foster-Nyarko E."/>
            <person name="Jarju S."/>
            <person name="Secka A."/>
            <person name="Antonio M."/>
            <person name="Oren A."/>
            <person name="Chaudhuri R.R."/>
            <person name="La Ragione R."/>
            <person name="Hildebrand F."/>
            <person name="Pallen M.J."/>
        </authorList>
    </citation>
    <scope>NUCLEOTIDE SEQUENCE</scope>
    <source>
        <strain evidence="5">Gambia15-2214</strain>
    </source>
</reference>
<dbReference type="CDD" id="cd00996">
    <property type="entry name" value="PBP2_AatB_like"/>
    <property type="match status" value="1"/>
</dbReference>
<evidence type="ECO:0000256" key="2">
    <source>
        <dbReference type="SAM" id="SignalP"/>
    </source>
</evidence>
<evidence type="ECO:0000256" key="1">
    <source>
        <dbReference type="ARBA" id="ARBA00022729"/>
    </source>
</evidence>
<feature type="domain" description="Ionotropic glutamate receptor C-terminal" evidence="4">
    <location>
        <begin position="40"/>
        <end position="260"/>
    </location>
</feature>
<protein>
    <submittedName>
        <fullName evidence="5">Amino acid ABC transporter substrate-binding protein</fullName>
    </submittedName>
</protein>
<feature type="chain" id="PRO_5038372703" evidence="2">
    <location>
        <begin position="20"/>
        <end position="267"/>
    </location>
</feature>
<dbReference type="Proteomes" id="UP000823914">
    <property type="component" value="Unassembled WGS sequence"/>
</dbReference>
<feature type="domain" description="Solute-binding protein family 3/N-terminal" evidence="3">
    <location>
        <begin position="38"/>
        <end position="261"/>
    </location>
</feature>
<dbReference type="PANTHER" id="PTHR35936">
    <property type="entry name" value="MEMBRANE-BOUND LYTIC MUREIN TRANSGLYCOSYLASE F"/>
    <property type="match status" value="1"/>
</dbReference>
<feature type="signal peptide" evidence="2">
    <location>
        <begin position="1"/>
        <end position="19"/>
    </location>
</feature>